<dbReference type="AlphaFoldDB" id="A0AAE9Y454"/>
<dbReference type="PANTHER" id="PTHR12526:SF510">
    <property type="entry name" value="D-INOSITOL 3-PHOSPHATE GLYCOSYLTRANSFERASE"/>
    <property type="match status" value="1"/>
</dbReference>
<evidence type="ECO:0000313" key="3">
    <source>
        <dbReference type="EMBL" id="WCO65817.1"/>
    </source>
</evidence>
<dbReference type="PANTHER" id="PTHR12526">
    <property type="entry name" value="GLYCOSYLTRANSFERASE"/>
    <property type="match status" value="1"/>
</dbReference>
<protein>
    <submittedName>
        <fullName evidence="3">Glycosyltransferase family 4 protein</fullName>
    </submittedName>
</protein>
<name>A0AAE9Y454_9ACTN</name>
<dbReference type="CDD" id="cd03801">
    <property type="entry name" value="GT4_PimA-like"/>
    <property type="match status" value="1"/>
</dbReference>
<evidence type="ECO:0000256" key="2">
    <source>
        <dbReference type="ARBA" id="ARBA00022679"/>
    </source>
</evidence>
<proteinExistence type="predicted"/>
<dbReference type="GO" id="GO:0016757">
    <property type="term" value="F:glycosyltransferase activity"/>
    <property type="evidence" value="ECO:0007669"/>
    <property type="project" value="UniProtKB-KW"/>
</dbReference>
<keyword evidence="2" id="KW-0808">Transferase</keyword>
<dbReference type="Pfam" id="PF13692">
    <property type="entry name" value="Glyco_trans_1_4"/>
    <property type="match status" value="1"/>
</dbReference>
<organism evidence="3 4">
    <name type="scientific">Iamia majanohamensis</name>
    <dbReference type="NCBI Taxonomy" id="467976"/>
    <lineage>
        <taxon>Bacteria</taxon>
        <taxon>Bacillati</taxon>
        <taxon>Actinomycetota</taxon>
        <taxon>Acidimicrobiia</taxon>
        <taxon>Acidimicrobiales</taxon>
        <taxon>Iamiaceae</taxon>
        <taxon>Iamia</taxon>
    </lineage>
</organism>
<dbReference type="SUPFAM" id="SSF53756">
    <property type="entry name" value="UDP-Glycosyltransferase/glycogen phosphorylase"/>
    <property type="match status" value="1"/>
</dbReference>
<reference evidence="3" key="1">
    <citation type="submission" date="2023-01" db="EMBL/GenBank/DDBJ databases">
        <title>The diversity of Class Acidimicrobiia in South China Sea sediment environments and the proposal of Iamia marina sp. nov., a novel species of the genus Iamia.</title>
        <authorList>
            <person name="He Y."/>
            <person name="Tian X."/>
        </authorList>
    </citation>
    <scope>NUCLEOTIDE SEQUENCE</scope>
    <source>
        <strain evidence="3">DSM 19957</strain>
    </source>
</reference>
<evidence type="ECO:0000313" key="4">
    <source>
        <dbReference type="Proteomes" id="UP001216390"/>
    </source>
</evidence>
<dbReference type="KEGG" id="ima:PO878_15040"/>
<dbReference type="EMBL" id="CP116942">
    <property type="protein sequence ID" value="WCO65817.1"/>
    <property type="molecule type" value="Genomic_DNA"/>
</dbReference>
<sequence length="416" mass="43947">MSAVAPLRPGLRIGVLKPEVGVTGGFERVVGRVEAALRADGHEVVRTSVDLNAVPHRPFGVEVPDAAWAAAPEYFRHLAGVEAFEAVGTSHLDAVISTQPPSFATPHPHHLSLFFHHHRVYYDLEDVFIEAGYAADPELHRRAAARVRALDQPRLDAVTWFAAGSETVRRRLGRFNGIDRVSLFHAGRAVGAEVDAPPPDAPRRGPVLCVGRFEFPKRPELFVAALRRLPQVPATLVGVGGRTAWVRAVDHRLARTGTDLDAVDERALWCCTGQDVTDPAPEGWASNIALAGSVDDATLTHLYATAPCVVAPALDEDYGLTAVEAMAHGAPVVVCEDGGGLADLVDHEVDGLVVPPTGAALAGAVERILTDPDLAATLSAGARARAAGVTWARAEDEVRLALAIALDAAEPATAVG</sequence>
<evidence type="ECO:0000256" key="1">
    <source>
        <dbReference type="ARBA" id="ARBA00022676"/>
    </source>
</evidence>
<dbReference type="RefSeq" id="WP_272735343.1">
    <property type="nucleotide sequence ID" value="NZ_CP116942.1"/>
</dbReference>
<gene>
    <name evidence="3" type="ORF">PO878_15040</name>
</gene>
<dbReference type="Gene3D" id="3.40.50.2000">
    <property type="entry name" value="Glycogen Phosphorylase B"/>
    <property type="match status" value="1"/>
</dbReference>
<keyword evidence="1" id="KW-0328">Glycosyltransferase</keyword>
<dbReference type="Proteomes" id="UP001216390">
    <property type="component" value="Chromosome"/>
</dbReference>
<accession>A0AAE9Y454</accession>
<keyword evidence="4" id="KW-1185">Reference proteome</keyword>